<protein>
    <submittedName>
        <fullName evidence="2">Uncharacterized protein</fullName>
    </submittedName>
</protein>
<reference evidence="2 3" key="1">
    <citation type="journal article" date="2021" name="BMC Genomics">
        <title>Datura genome reveals duplications of psychoactive alkaloid biosynthetic genes and high mutation rate following tissue culture.</title>
        <authorList>
            <person name="Rajewski A."/>
            <person name="Carter-House D."/>
            <person name="Stajich J."/>
            <person name="Litt A."/>
        </authorList>
    </citation>
    <scope>NUCLEOTIDE SEQUENCE [LARGE SCALE GENOMIC DNA]</scope>
    <source>
        <strain evidence="2">AR-01</strain>
    </source>
</reference>
<dbReference type="Proteomes" id="UP000823775">
    <property type="component" value="Unassembled WGS sequence"/>
</dbReference>
<evidence type="ECO:0000313" key="2">
    <source>
        <dbReference type="EMBL" id="MCD9646985.1"/>
    </source>
</evidence>
<accession>A0ABS8VI50</accession>
<gene>
    <name evidence="2" type="ORF">HAX54_037262</name>
</gene>
<sequence length="148" mass="16690">MAPKSSKGMVVASSRQGTNRSRMSKEWSNQVKIRGQSVNFKPAALNRLLGTPFLVRGKHVTHVTRKRVCLVFALMTGRLVEEEEVDYILRYDPKRLDATKTKESKGLDGPMLLSISQCNARIDNVLSHLYGMKMLQLRMSGVTEEPLQ</sequence>
<proteinExistence type="predicted"/>
<evidence type="ECO:0000313" key="3">
    <source>
        <dbReference type="Proteomes" id="UP000823775"/>
    </source>
</evidence>
<comment type="caution">
    <text evidence="2">The sequence shown here is derived from an EMBL/GenBank/DDBJ whole genome shotgun (WGS) entry which is preliminary data.</text>
</comment>
<keyword evidence="3" id="KW-1185">Reference proteome</keyword>
<feature type="region of interest" description="Disordered" evidence="1">
    <location>
        <begin position="1"/>
        <end position="28"/>
    </location>
</feature>
<feature type="compositionally biased region" description="Polar residues" evidence="1">
    <location>
        <begin position="13"/>
        <end position="28"/>
    </location>
</feature>
<name>A0ABS8VI50_DATST</name>
<evidence type="ECO:0000256" key="1">
    <source>
        <dbReference type="SAM" id="MobiDB-lite"/>
    </source>
</evidence>
<organism evidence="2 3">
    <name type="scientific">Datura stramonium</name>
    <name type="common">Jimsonweed</name>
    <name type="synonym">Common thornapple</name>
    <dbReference type="NCBI Taxonomy" id="4076"/>
    <lineage>
        <taxon>Eukaryota</taxon>
        <taxon>Viridiplantae</taxon>
        <taxon>Streptophyta</taxon>
        <taxon>Embryophyta</taxon>
        <taxon>Tracheophyta</taxon>
        <taxon>Spermatophyta</taxon>
        <taxon>Magnoliopsida</taxon>
        <taxon>eudicotyledons</taxon>
        <taxon>Gunneridae</taxon>
        <taxon>Pentapetalae</taxon>
        <taxon>asterids</taxon>
        <taxon>lamiids</taxon>
        <taxon>Solanales</taxon>
        <taxon>Solanaceae</taxon>
        <taxon>Solanoideae</taxon>
        <taxon>Datureae</taxon>
        <taxon>Datura</taxon>
    </lineage>
</organism>
<dbReference type="EMBL" id="JACEIK010004992">
    <property type="protein sequence ID" value="MCD9646985.1"/>
    <property type="molecule type" value="Genomic_DNA"/>
</dbReference>